<dbReference type="EMBL" id="BARV01030629">
    <property type="protein sequence ID" value="GAI43513.1"/>
    <property type="molecule type" value="Genomic_DNA"/>
</dbReference>
<organism evidence="1">
    <name type="scientific">marine sediment metagenome</name>
    <dbReference type="NCBI Taxonomy" id="412755"/>
    <lineage>
        <taxon>unclassified sequences</taxon>
        <taxon>metagenomes</taxon>
        <taxon>ecological metagenomes</taxon>
    </lineage>
</organism>
<accession>X1NIW7</accession>
<gene>
    <name evidence="1" type="ORF">S06H3_48621</name>
</gene>
<proteinExistence type="predicted"/>
<dbReference type="AlphaFoldDB" id="X1NIW7"/>
<feature type="non-terminal residue" evidence="1">
    <location>
        <position position="76"/>
    </location>
</feature>
<sequence>MGTVNGIFIYNSAPQNGATAKLWKVTAFASYAESGKTVSDNPLAATSVECNCSGGAVFAVGDIIKMGTECCLIWKI</sequence>
<reference evidence="1" key="1">
    <citation type="journal article" date="2014" name="Front. Microbiol.">
        <title>High frequency of phylogenetically diverse reductive dehalogenase-homologous genes in deep subseafloor sedimentary metagenomes.</title>
        <authorList>
            <person name="Kawai M."/>
            <person name="Futagami T."/>
            <person name="Toyoda A."/>
            <person name="Takaki Y."/>
            <person name="Nishi S."/>
            <person name="Hori S."/>
            <person name="Arai W."/>
            <person name="Tsubouchi T."/>
            <person name="Morono Y."/>
            <person name="Uchiyama I."/>
            <person name="Ito T."/>
            <person name="Fujiyama A."/>
            <person name="Inagaki F."/>
            <person name="Takami H."/>
        </authorList>
    </citation>
    <scope>NUCLEOTIDE SEQUENCE</scope>
    <source>
        <strain evidence="1">Expedition CK06-06</strain>
    </source>
</reference>
<evidence type="ECO:0000313" key="1">
    <source>
        <dbReference type="EMBL" id="GAI43513.1"/>
    </source>
</evidence>
<name>X1NIW7_9ZZZZ</name>
<comment type="caution">
    <text evidence="1">The sequence shown here is derived from an EMBL/GenBank/DDBJ whole genome shotgun (WGS) entry which is preliminary data.</text>
</comment>
<protein>
    <submittedName>
        <fullName evidence="1">Uncharacterized protein</fullName>
    </submittedName>
</protein>